<comment type="caution">
    <text evidence="2">The sequence shown here is derived from an EMBL/GenBank/DDBJ whole genome shotgun (WGS) entry which is preliminary data.</text>
</comment>
<dbReference type="AlphaFoldDB" id="A0A8T0THL5"/>
<keyword evidence="3" id="KW-1185">Reference proteome</keyword>
<dbReference type="EMBL" id="CM029043">
    <property type="protein sequence ID" value="KAG2609707.1"/>
    <property type="molecule type" value="Genomic_DNA"/>
</dbReference>
<name>A0A8T0THL5_PANVG</name>
<dbReference type="Proteomes" id="UP000823388">
    <property type="component" value="Chromosome 4K"/>
</dbReference>
<organism evidence="2 3">
    <name type="scientific">Panicum virgatum</name>
    <name type="common">Blackwell switchgrass</name>
    <dbReference type="NCBI Taxonomy" id="38727"/>
    <lineage>
        <taxon>Eukaryota</taxon>
        <taxon>Viridiplantae</taxon>
        <taxon>Streptophyta</taxon>
        <taxon>Embryophyta</taxon>
        <taxon>Tracheophyta</taxon>
        <taxon>Spermatophyta</taxon>
        <taxon>Magnoliopsida</taxon>
        <taxon>Liliopsida</taxon>
        <taxon>Poales</taxon>
        <taxon>Poaceae</taxon>
        <taxon>PACMAD clade</taxon>
        <taxon>Panicoideae</taxon>
        <taxon>Panicodae</taxon>
        <taxon>Paniceae</taxon>
        <taxon>Panicinae</taxon>
        <taxon>Panicum</taxon>
        <taxon>Panicum sect. Hiantes</taxon>
    </lineage>
</organism>
<protein>
    <submittedName>
        <fullName evidence="2">Uncharacterized protein</fullName>
    </submittedName>
</protein>
<reference evidence="2" key="1">
    <citation type="submission" date="2020-05" db="EMBL/GenBank/DDBJ databases">
        <title>WGS assembly of Panicum virgatum.</title>
        <authorList>
            <person name="Lovell J.T."/>
            <person name="Jenkins J."/>
            <person name="Shu S."/>
            <person name="Juenger T.E."/>
            <person name="Schmutz J."/>
        </authorList>
    </citation>
    <scope>NUCLEOTIDE SEQUENCE</scope>
    <source>
        <strain evidence="2">AP13</strain>
    </source>
</reference>
<evidence type="ECO:0000313" key="2">
    <source>
        <dbReference type="EMBL" id="KAG2609707.1"/>
    </source>
</evidence>
<proteinExistence type="predicted"/>
<gene>
    <name evidence="2" type="ORF">PVAP13_4KG060200</name>
</gene>
<evidence type="ECO:0000313" key="3">
    <source>
        <dbReference type="Proteomes" id="UP000823388"/>
    </source>
</evidence>
<sequence length="227" mass="24971">MNIVDTVYIISDSTSRLQRNSRERLPMQRPQLYYIYLVFSQKKNSRRAGKSRIISPESVMGLIFESAAGDPDAAALTAARKELTEALEALAARKERLEALDASARRIRDEFQTAADRVKRLSPGLLAGMRRLVEDPSADHSDLDEHLRGVQEATAQLGALFRAREAVDRDLAALQYEERLARGRVTAVGAAAELAAAMQSFAKLKRLLADIDASSGGVERATTTDQD</sequence>
<evidence type="ECO:0000256" key="1">
    <source>
        <dbReference type="SAM" id="Coils"/>
    </source>
</evidence>
<accession>A0A8T0THL5</accession>
<keyword evidence="1" id="KW-0175">Coiled coil</keyword>
<feature type="coiled-coil region" evidence="1">
    <location>
        <begin position="73"/>
        <end position="110"/>
    </location>
</feature>